<reference evidence="1 2" key="1">
    <citation type="submission" date="2019-02" db="EMBL/GenBank/DDBJ databases">
        <title>Siculibacillus lacustris gen. nov., sp. nov., a new rosette-forming bacterium isolated from a freshwater crater lake (Lake St. Ana, Romania).</title>
        <authorList>
            <person name="Felfoldi T."/>
            <person name="Marton Z."/>
            <person name="Szabo A."/>
            <person name="Mentes A."/>
            <person name="Boka K."/>
            <person name="Marialigeti K."/>
            <person name="Mathe I."/>
            <person name="Koncz M."/>
            <person name="Schumann P."/>
            <person name="Toth E."/>
        </authorList>
    </citation>
    <scope>NUCLEOTIDE SEQUENCE [LARGE SCALE GENOMIC DNA]</scope>
    <source>
        <strain evidence="1 2">SA-279</strain>
    </source>
</reference>
<gene>
    <name evidence="1" type="ORF">EYW49_10875</name>
</gene>
<proteinExistence type="predicted"/>
<comment type="caution">
    <text evidence="1">The sequence shown here is derived from an EMBL/GenBank/DDBJ whole genome shotgun (WGS) entry which is preliminary data.</text>
</comment>
<evidence type="ECO:0000313" key="1">
    <source>
        <dbReference type="EMBL" id="TBW37605.1"/>
    </source>
</evidence>
<organism evidence="1 2">
    <name type="scientific">Siculibacillus lacustris</name>
    <dbReference type="NCBI Taxonomy" id="1549641"/>
    <lineage>
        <taxon>Bacteria</taxon>
        <taxon>Pseudomonadati</taxon>
        <taxon>Pseudomonadota</taxon>
        <taxon>Alphaproteobacteria</taxon>
        <taxon>Hyphomicrobiales</taxon>
        <taxon>Ancalomicrobiaceae</taxon>
        <taxon>Siculibacillus</taxon>
    </lineage>
</organism>
<accession>A0A4Q9VPE8</accession>
<sequence>MAFDLWSGSASIFHRTSVGGSASVHWYRPKSYGWSGDALIADVFVDDAAYAAAAAASSTGDPLVTETWGITGQARVGDLGPTELGTTVQVPYSVVGLGNDTQKGGTGNDIPLGGAGRDTTVHDVAESAASWSRSADGSFTVLAGTDGTDTLVDVEVLSFTDGTIRLPTGGQRMGLLSEGKDFDGDGKSDLLFRNTDGTLASWDLSGTSLIGGGTIGNPGTGWAVVA</sequence>
<keyword evidence="2" id="KW-1185">Reference proteome</keyword>
<dbReference type="Proteomes" id="UP000292781">
    <property type="component" value="Unassembled WGS sequence"/>
</dbReference>
<dbReference type="OrthoDB" id="7876310at2"/>
<dbReference type="EMBL" id="SJFN01000014">
    <property type="protein sequence ID" value="TBW37605.1"/>
    <property type="molecule type" value="Genomic_DNA"/>
</dbReference>
<dbReference type="RefSeq" id="WP_131309501.1">
    <property type="nucleotide sequence ID" value="NZ_SJFN01000014.1"/>
</dbReference>
<evidence type="ECO:0000313" key="2">
    <source>
        <dbReference type="Proteomes" id="UP000292781"/>
    </source>
</evidence>
<evidence type="ECO:0008006" key="3">
    <source>
        <dbReference type="Google" id="ProtNLM"/>
    </source>
</evidence>
<name>A0A4Q9VPE8_9HYPH</name>
<protein>
    <recommendedName>
        <fullName evidence="3">VCBS repeat-containing protein</fullName>
    </recommendedName>
</protein>
<dbReference type="AlphaFoldDB" id="A0A4Q9VPE8"/>